<comment type="caution">
    <text evidence="2">The sequence shown here is derived from an EMBL/GenBank/DDBJ whole genome shotgun (WGS) entry which is preliminary data.</text>
</comment>
<feature type="compositionally biased region" description="Basic and acidic residues" evidence="1">
    <location>
        <begin position="121"/>
        <end position="138"/>
    </location>
</feature>
<gene>
    <name evidence="2" type="ORF">BcabD6B2_27630</name>
</gene>
<evidence type="ECO:0000313" key="2">
    <source>
        <dbReference type="EMBL" id="GIX63328.1"/>
    </source>
</evidence>
<dbReference type="EMBL" id="BPLF01000002">
    <property type="protein sequence ID" value="GIX63328.1"/>
    <property type="molecule type" value="Genomic_DNA"/>
</dbReference>
<reference evidence="2 3" key="1">
    <citation type="submission" date="2021-06" db="EMBL/GenBank/DDBJ databases">
        <title>Genome sequence of Babesia caballi.</title>
        <authorList>
            <person name="Yamagishi J."/>
            <person name="Kidaka T."/>
            <person name="Ochi A."/>
        </authorList>
    </citation>
    <scope>NUCLEOTIDE SEQUENCE [LARGE SCALE GENOMIC DNA]</scope>
    <source>
        <strain evidence="2">USDA-D6B2</strain>
    </source>
</reference>
<accession>A0AAV4LT44</accession>
<name>A0AAV4LT44_BABCB</name>
<proteinExistence type="predicted"/>
<evidence type="ECO:0000256" key="1">
    <source>
        <dbReference type="SAM" id="MobiDB-lite"/>
    </source>
</evidence>
<feature type="region of interest" description="Disordered" evidence="1">
    <location>
        <begin position="121"/>
        <end position="140"/>
    </location>
</feature>
<sequence>MFVLLCARRQTPAAAPPLATVESFEEEVPNAGVLRISQFAHTRLHAVHFVQLLGHVRPRPAQLVDDLRLAPGPEVGAHPAVVGPRAAEKHGQLVGVDELADARAGLRLGGDDGYLGERLGVEQRGEDLPEGREEGRGVDEEELAQQLRVVVLSDAGHGGEEGAELAVDLR</sequence>
<protein>
    <submittedName>
        <fullName evidence="2">Thiosulfohydrolase SoxB</fullName>
    </submittedName>
</protein>
<organism evidence="2 3">
    <name type="scientific">Babesia caballi</name>
    <dbReference type="NCBI Taxonomy" id="5871"/>
    <lineage>
        <taxon>Eukaryota</taxon>
        <taxon>Sar</taxon>
        <taxon>Alveolata</taxon>
        <taxon>Apicomplexa</taxon>
        <taxon>Aconoidasida</taxon>
        <taxon>Piroplasmida</taxon>
        <taxon>Babesiidae</taxon>
        <taxon>Babesia</taxon>
    </lineage>
</organism>
<dbReference type="RefSeq" id="XP_067715397.1">
    <property type="nucleotide sequence ID" value="XM_067859296.1"/>
</dbReference>
<keyword evidence="3" id="KW-1185">Reference proteome</keyword>
<evidence type="ECO:0000313" key="3">
    <source>
        <dbReference type="Proteomes" id="UP001497744"/>
    </source>
</evidence>
<dbReference type="Proteomes" id="UP001497744">
    <property type="component" value="Unassembled WGS sequence"/>
</dbReference>
<dbReference type="AlphaFoldDB" id="A0AAV4LT44"/>
<dbReference type="GeneID" id="94194809"/>